<dbReference type="InterPro" id="IPR001806">
    <property type="entry name" value="Small_GTPase"/>
</dbReference>
<dbReference type="PRINTS" id="PR00449">
    <property type="entry name" value="RASTRNSFRMNG"/>
</dbReference>
<dbReference type="InterPro" id="IPR025662">
    <property type="entry name" value="Sigma_54_int_dom_ATP-bd_1"/>
</dbReference>
<proteinExistence type="predicted"/>
<dbReference type="PROSITE" id="PS51419">
    <property type="entry name" value="RAB"/>
    <property type="match status" value="1"/>
</dbReference>
<dbReference type="PROSITE" id="PS00675">
    <property type="entry name" value="SIGMA54_INTERACT_1"/>
    <property type="match status" value="1"/>
</dbReference>
<feature type="compositionally biased region" description="Polar residues" evidence="3">
    <location>
        <begin position="434"/>
        <end position="445"/>
    </location>
</feature>
<dbReference type="InterPro" id="IPR027417">
    <property type="entry name" value="P-loop_NTPase"/>
</dbReference>
<dbReference type="SMART" id="SM00175">
    <property type="entry name" value="RAB"/>
    <property type="match status" value="1"/>
</dbReference>
<keyword evidence="1" id="KW-0547">Nucleotide-binding</keyword>
<feature type="compositionally biased region" description="Polar residues" evidence="3">
    <location>
        <begin position="380"/>
        <end position="403"/>
    </location>
</feature>
<dbReference type="PANTHER" id="PTHR24073">
    <property type="entry name" value="DRAB5-RELATED"/>
    <property type="match status" value="1"/>
</dbReference>
<dbReference type="SMART" id="SM00174">
    <property type="entry name" value="RHO"/>
    <property type="match status" value="1"/>
</dbReference>
<organism evidence="4 5">
    <name type="scientific">Riccia fluitans</name>
    <dbReference type="NCBI Taxonomy" id="41844"/>
    <lineage>
        <taxon>Eukaryota</taxon>
        <taxon>Viridiplantae</taxon>
        <taxon>Streptophyta</taxon>
        <taxon>Embryophyta</taxon>
        <taxon>Marchantiophyta</taxon>
        <taxon>Marchantiopsida</taxon>
        <taxon>Marchantiidae</taxon>
        <taxon>Marchantiales</taxon>
        <taxon>Ricciaceae</taxon>
        <taxon>Riccia</taxon>
    </lineage>
</organism>
<protein>
    <recommendedName>
        <fullName evidence="6">Small GTPase</fullName>
    </recommendedName>
</protein>
<reference evidence="4 5" key="1">
    <citation type="submission" date="2024-09" db="EMBL/GenBank/DDBJ databases">
        <title>Chromosome-scale assembly of Riccia fluitans.</title>
        <authorList>
            <person name="Paukszto L."/>
            <person name="Sawicki J."/>
            <person name="Karawczyk K."/>
            <person name="Piernik-Szablinska J."/>
            <person name="Szczecinska M."/>
            <person name="Mazdziarz M."/>
        </authorList>
    </citation>
    <scope>NUCLEOTIDE SEQUENCE [LARGE SCALE GENOMIC DNA]</scope>
    <source>
        <strain evidence="4">Rf_01</strain>
        <tissue evidence="4">Aerial parts of the thallus</tissue>
    </source>
</reference>
<dbReference type="GO" id="GO:0005525">
    <property type="term" value="F:GTP binding"/>
    <property type="evidence" value="ECO:0007669"/>
    <property type="project" value="UniProtKB-KW"/>
</dbReference>
<feature type="region of interest" description="Disordered" evidence="3">
    <location>
        <begin position="380"/>
        <end position="445"/>
    </location>
</feature>
<dbReference type="SUPFAM" id="SSF52540">
    <property type="entry name" value="P-loop containing nucleoside triphosphate hydrolases"/>
    <property type="match status" value="1"/>
</dbReference>
<evidence type="ECO:0000313" key="5">
    <source>
        <dbReference type="Proteomes" id="UP001605036"/>
    </source>
</evidence>
<evidence type="ECO:0008006" key="6">
    <source>
        <dbReference type="Google" id="ProtNLM"/>
    </source>
</evidence>
<sequence length="445" mass="48511">MIHLGKTVPTSSSTILRNGQMRNICPQVLKSRRETGNSGEDLGGRDNAAEGFQGLGHLSVGFFRHNSPQFATSCWLEERAKSQVSVKLSRLEGLGAIKAVGMIGKLDGGRDGVAPTGQVRVLVLGDSGVGKTSLVHLIVNESPITNPRKTVGCAVDVKHLVYKEPITSSPFNSRPKDREFFVELWDLSGHEQYKQCRTLFYSQISGIIFVHDLSQRSTRSNLQNWANEVAAHGTFSAPLPPGHSGILPVPSLVIGNKSDVAPKNGIVGSSSNLVDAARQWVEKQGLLAPSDELPTTQGFPTGRSLHAAAKEGTLDMEAVRRFFISLIRRRYYSEDLHTSSSMLQSWDRPAINRSPPPSSYHSRNSSLEIQYPLTSSYNGSSYNDSINGSETLNNAPWSRQQRLSPPHTPAPEQPFSQDDFLPVKGMSSAAAYSRSGSTNHVDSHL</sequence>
<accession>A0ABD1XUS5</accession>
<comment type="caution">
    <text evidence="4">The sequence shown here is derived from an EMBL/GenBank/DDBJ whole genome shotgun (WGS) entry which is preliminary data.</text>
</comment>
<name>A0ABD1XUS5_9MARC</name>
<dbReference type="Gene3D" id="3.40.50.300">
    <property type="entry name" value="P-loop containing nucleotide triphosphate hydrolases"/>
    <property type="match status" value="1"/>
</dbReference>
<keyword evidence="5" id="KW-1185">Reference proteome</keyword>
<evidence type="ECO:0000256" key="3">
    <source>
        <dbReference type="SAM" id="MobiDB-lite"/>
    </source>
</evidence>
<dbReference type="AlphaFoldDB" id="A0ABD1XUS5"/>
<keyword evidence="2" id="KW-0342">GTP-binding</keyword>
<evidence type="ECO:0000256" key="1">
    <source>
        <dbReference type="ARBA" id="ARBA00022741"/>
    </source>
</evidence>
<evidence type="ECO:0000313" key="4">
    <source>
        <dbReference type="EMBL" id="KAL2612713.1"/>
    </source>
</evidence>
<evidence type="ECO:0000256" key="2">
    <source>
        <dbReference type="ARBA" id="ARBA00023134"/>
    </source>
</evidence>
<dbReference type="Pfam" id="PF08477">
    <property type="entry name" value="Roc"/>
    <property type="match status" value="1"/>
</dbReference>
<dbReference type="Proteomes" id="UP001605036">
    <property type="component" value="Unassembled WGS sequence"/>
</dbReference>
<gene>
    <name evidence="4" type="ORF">R1flu_024405</name>
</gene>
<dbReference type="EMBL" id="JBHFFA010000007">
    <property type="protein sequence ID" value="KAL2612713.1"/>
    <property type="molecule type" value="Genomic_DNA"/>
</dbReference>